<dbReference type="Proteomes" id="UP001058974">
    <property type="component" value="Chromosome 5"/>
</dbReference>
<evidence type="ECO:0000313" key="2">
    <source>
        <dbReference type="Proteomes" id="UP001058974"/>
    </source>
</evidence>
<keyword evidence="2" id="KW-1185">Reference proteome</keyword>
<proteinExistence type="predicted"/>
<reference evidence="1 2" key="1">
    <citation type="journal article" date="2022" name="Nat. Genet.">
        <title>Improved pea reference genome and pan-genome highlight genomic features and evolutionary characteristics.</title>
        <authorList>
            <person name="Yang T."/>
            <person name="Liu R."/>
            <person name="Luo Y."/>
            <person name="Hu S."/>
            <person name="Wang D."/>
            <person name="Wang C."/>
            <person name="Pandey M.K."/>
            <person name="Ge S."/>
            <person name="Xu Q."/>
            <person name="Li N."/>
            <person name="Li G."/>
            <person name="Huang Y."/>
            <person name="Saxena R.K."/>
            <person name="Ji Y."/>
            <person name="Li M."/>
            <person name="Yan X."/>
            <person name="He Y."/>
            <person name="Liu Y."/>
            <person name="Wang X."/>
            <person name="Xiang C."/>
            <person name="Varshney R.K."/>
            <person name="Ding H."/>
            <person name="Gao S."/>
            <person name="Zong X."/>
        </authorList>
    </citation>
    <scope>NUCLEOTIDE SEQUENCE [LARGE SCALE GENOMIC DNA]</scope>
    <source>
        <strain evidence="1 2">cv. Zhongwan 6</strain>
    </source>
</reference>
<dbReference type="EMBL" id="JAMSHJ010000005">
    <property type="protein sequence ID" value="KAI5407705.1"/>
    <property type="molecule type" value="Genomic_DNA"/>
</dbReference>
<dbReference type="AlphaFoldDB" id="A0A9D5AJA7"/>
<name>A0A9D5AJA7_PEA</name>
<sequence>MRDIRVKIRVLHWHNVHRKGRFELGPCNCVAWEAYTLWVKKRAMELKMPYPCERPMAMVVVEPLTLPNQDVEELEGALLKSEKVPFGKKGFSRENREATGKWRKGEEEARAQEENSRLLKVEESIAGLTQLFTELKSEVRKSSDSEKCGGFCILFVLAQEQLSVLR</sequence>
<protein>
    <submittedName>
        <fullName evidence="1">Uncharacterized protein</fullName>
    </submittedName>
</protein>
<comment type="caution">
    <text evidence="1">The sequence shown here is derived from an EMBL/GenBank/DDBJ whole genome shotgun (WGS) entry which is preliminary data.</text>
</comment>
<dbReference type="Gramene" id="Psat05G0381000-T1">
    <property type="protein sequence ID" value="KAI5407705.1"/>
    <property type="gene ID" value="KIW84_053810"/>
</dbReference>
<gene>
    <name evidence="1" type="ORF">KIW84_053810</name>
</gene>
<organism evidence="1 2">
    <name type="scientific">Pisum sativum</name>
    <name type="common">Garden pea</name>
    <name type="synonym">Lathyrus oleraceus</name>
    <dbReference type="NCBI Taxonomy" id="3888"/>
    <lineage>
        <taxon>Eukaryota</taxon>
        <taxon>Viridiplantae</taxon>
        <taxon>Streptophyta</taxon>
        <taxon>Embryophyta</taxon>
        <taxon>Tracheophyta</taxon>
        <taxon>Spermatophyta</taxon>
        <taxon>Magnoliopsida</taxon>
        <taxon>eudicotyledons</taxon>
        <taxon>Gunneridae</taxon>
        <taxon>Pentapetalae</taxon>
        <taxon>rosids</taxon>
        <taxon>fabids</taxon>
        <taxon>Fabales</taxon>
        <taxon>Fabaceae</taxon>
        <taxon>Papilionoideae</taxon>
        <taxon>50 kb inversion clade</taxon>
        <taxon>NPAAA clade</taxon>
        <taxon>Hologalegina</taxon>
        <taxon>IRL clade</taxon>
        <taxon>Fabeae</taxon>
        <taxon>Lathyrus</taxon>
    </lineage>
</organism>
<accession>A0A9D5AJA7</accession>
<evidence type="ECO:0000313" key="1">
    <source>
        <dbReference type="EMBL" id="KAI5407705.1"/>
    </source>
</evidence>